<dbReference type="InterPro" id="IPR000522">
    <property type="entry name" value="ABC_transptr_permease_BtuC"/>
</dbReference>
<keyword evidence="3" id="KW-1185">Reference proteome</keyword>
<dbReference type="PANTHER" id="PTHR30472:SF70">
    <property type="entry name" value="MOLYBDATE IMPORT SYSTEM PERMEASE PROTEIN MOLB"/>
    <property type="match status" value="1"/>
</dbReference>
<reference evidence="2 3" key="1">
    <citation type="submission" date="2021-06" db="EMBL/GenBank/DDBJ databases">
        <authorList>
            <person name="Sun Q."/>
            <person name="Li D."/>
        </authorList>
    </citation>
    <scope>NUCLEOTIDE SEQUENCE [LARGE SCALE GENOMIC DNA]</scope>
    <source>
        <strain evidence="2 3">MSJ-11</strain>
    </source>
</reference>
<dbReference type="RefSeq" id="WP_216439180.1">
    <property type="nucleotide sequence ID" value="NZ_JAHLQF010000002.1"/>
</dbReference>
<keyword evidence="1" id="KW-1133">Transmembrane helix</keyword>
<dbReference type="Proteomes" id="UP000726170">
    <property type="component" value="Unassembled WGS sequence"/>
</dbReference>
<organism evidence="2 3">
    <name type="scientific">Clostridium mobile</name>
    <dbReference type="NCBI Taxonomy" id="2841512"/>
    <lineage>
        <taxon>Bacteria</taxon>
        <taxon>Bacillati</taxon>
        <taxon>Bacillota</taxon>
        <taxon>Clostridia</taxon>
        <taxon>Eubacteriales</taxon>
        <taxon>Clostridiaceae</taxon>
        <taxon>Clostridium</taxon>
    </lineage>
</organism>
<feature type="transmembrane region" description="Helical" evidence="1">
    <location>
        <begin position="195"/>
        <end position="216"/>
    </location>
</feature>
<dbReference type="EMBL" id="JAHLQF010000002">
    <property type="protein sequence ID" value="MBU5484720.1"/>
    <property type="molecule type" value="Genomic_DNA"/>
</dbReference>
<feature type="transmembrane region" description="Helical" evidence="1">
    <location>
        <begin position="62"/>
        <end position="80"/>
    </location>
</feature>
<feature type="transmembrane region" description="Helical" evidence="1">
    <location>
        <begin position="236"/>
        <end position="259"/>
    </location>
</feature>
<gene>
    <name evidence="2" type="ORF">KQI86_10280</name>
</gene>
<evidence type="ECO:0000313" key="2">
    <source>
        <dbReference type="EMBL" id="MBU5484720.1"/>
    </source>
</evidence>
<comment type="caution">
    <text evidence="2">The sequence shown here is derived from an EMBL/GenBank/DDBJ whole genome shotgun (WGS) entry which is preliminary data.</text>
</comment>
<evidence type="ECO:0000256" key="1">
    <source>
        <dbReference type="SAM" id="Phobius"/>
    </source>
</evidence>
<feature type="transmembrane region" description="Helical" evidence="1">
    <location>
        <begin position="115"/>
        <end position="134"/>
    </location>
</feature>
<feature type="transmembrane region" description="Helical" evidence="1">
    <location>
        <begin position="92"/>
        <end position="109"/>
    </location>
</feature>
<keyword evidence="1" id="KW-0472">Membrane</keyword>
<feature type="transmembrane region" description="Helical" evidence="1">
    <location>
        <begin position="279"/>
        <end position="295"/>
    </location>
</feature>
<proteinExistence type="predicted"/>
<dbReference type="PANTHER" id="PTHR30472">
    <property type="entry name" value="FERRIC ENTEROBACTIN TRANSPORT SYSTEM PERMEASE PROTEIN"/>
    <property type="match status" value="1"/>
</dbReference>
<keyword evidence="1" id="KW-0812">Transmembrane</keyword>
<feature type="transmembrane region" description="Helical" evidence="1">
    <location>
        <begin position="307"/>
        <end position="326"/>
    </location>
</feature>
<feature type="transmembrane region" description="Helical" evidence="1">
    <location>
        <begin position="9"/>
        <end position="28"/>
    </location>
</feature>
<name>A0ABS6EJU9_9CLOT</name>
<sequence length="333" mass="35955">MILKRENKINIILGVLLCILIVISLVLGKYNIPWDMFLKAIAGKEVPETINTVIFNIRIPRIMGAVLIGASLSTAGAAYQGMFKNPMVSPDILGASSGAAFGAALGILFSFNIVAIQMLSFVFGVLAVCLTYVLSLKVSKNTDITIVLILIGILISTLFSSFVSLIKFIADPYGKLPDITFWLMGSLASINNKDIYIAIIPIIIGISTLLCVKWKLNLMCFGEEEAKSMGINTGRLRAIVIIASTLVVASSVSIGGVIGWNGLVIPHFARMLVGANYKYLLTTSMLLGGGYLLLIDNLARNISSTEIPIGILTSLIGVPCFIYLMMKAKREWV</sequence>
<dbReference type="CDD" id="cd06550">
    <property type="entry name" value="TM_ABC_iron-siderophores_like"/>
    <property type="match status" value="1"/>
</dbReference>
<evidence type="ECO:0000313" key="3">
    <source>
        <dbReference type="Proteomes" id="UP000726170"/>
    </source>
</evidence>
<protein>
    <submittedName>
        <fullName evidence="2">Iron ABC transporter permease</fullName>
    </submittedName>
</protein>
<dbReference type="Pfam" id="PF01032">
    <property type="entry name" value="FecCD"/>
    <property type="match status" value="1"/>
</dbReference>
<accession>A0ABS6EJU9</accession>
<feature type="transmembrane region" description="Helical" evidence="1">
    <location>
        <begin position="146"/>
        <end position="170"/>
    </location>
</feature>